<keyword evidence="7" id="KW-1185">Reference proteome</keyword>
<dbReference type="EMBL" id="BJYU01000042">
    <property type="protein sequence ID" value="GEO15449.1"/>
    <property type="molecule type" value="Genomic_DNA"/>
</dbReference>
<evidence type="ECO:0000313" key="7">
    <source>
        <dbReference type="Proteomes" id="UP000321085"/>
    </source>
</evidence>
<comment type="subcellular location">
    <subcellularLocation>
        <location evidence="1">Membrane</location>
    </subcellularLocation>
</comment>
<evidence type="ECO:0000256" key="1">
    <source>
        <dbReference type="ARBA" id="ARBA00004370"/>
    </source>
</evidence>
<proteinExistence type="predicted"/>
<evidence type="ECO:0000256" key="3">
    <source>
        <dbReference type="ARBA" id="ARBA00022989"/>
    </source>
</evidence>
<evidence type="ECO:0000256" key="4">
    <source>
        <dbReference type="ARBA" id="ARBA00023136"/>
    </source>
</evidence>
<dbReference type="GO" id="GO:0022857">
    <property type="term" value="F:transmembrane transporter activity"/>
    <property type="evidence" value="ECO:0007669"/>
    <property type="project" value="InterPro"/>
</dbReference>
<keyword evidence="4 5" id="KW-0472">Membrane</keyword>
<feature type="transmembrane region" description="Helical" evidence="5">
    <location>
        <begin position="107"/>
        <end position="127"/>
    </location>
</feature>
<feature type="transmembrane region" description="Helical" evidence="5">
    <location>
        <begin position="55"/>
        <end position="75"/>
    </location>
</feature>
<dbReference type="Pfam" id="PF00083">
    <property type="entry name" value="Sugar_tr"/>
    <property type="match status" value="1"/>
</dbReference>
<evidence type="ECO:0000256" key="5">
    <source>
        <dbReference type="SAM" id="Phobius"/>
    </source>
</evidence>
<feature type="transmembrane region" description="Helical" evidence="5">
    <location>
        <begin position="302"/>
        <end position="324"/>
    </location>
</feature>
<evidence type="ECO:0000256" key="2">
    <source>
        <dbReference type="ARBA" id="ARBA00022692"/>
    </source>
</evidence>
<feature type="transmembrane region" description="Helical" evidence="5">
    <location>
        <begin position="172"/>
        <end position="193"/>
    </location>
</feature>
<feature type="transmembrane region" description="Helical" evidence="5">
    <location>
        <begin position="82"/>
        <end position="101"/>
    </location>
</feature>
<feature type="transmembrane region" description="Helical" evidence="5">
    <location>
        <begin position="20"/>
        <end position="43"/>
    </location>
</feature>
<dbReference type="OrthoDB" id="8017789at2"/>
<dbReference type="InterPro" id="IPR036259">
    <property type="entry name" value="MFS_trans_sf"/>
</dbReference>
<dbReference type="Proteomes" id="UP000321085">
    <property type="component" value="Unassembled WGS sequence"/>
</dbReference>
<accession>A0A512BTZ1</accession>
<dbReference type="InterPro" id="IPR005828">
    <property type="entry name" value="MFS_sugar_transport-like"/>
</dbReference>
<keyword evidence="2 5" id="KW-0812">Transmembrane</keyword>
<gene>
    <name evidence="6" type="ORF">MAE02_31450</name>
</gene>
<dbReference type="Gene3D" id="1.20.1250.20">
    <property type="entry name" value="MFS general substrate transporter like domains"/>
    <property type="match status" value="1"/>
</dbReference>
<feature type="transmembrane region" description="Helical" evidence="5">
    <location>
        <begin position="139"/>
        <end position="160"/>
    </location>
</feature>
<keyword evidence="3 5" id="KW-1133">Transmembrane helix</keyword>
<dbReference type="PANTHER" id="PTHR23534">
    <property type="entry name" value="MFS PERMEASE"/>
    <property type="match status" value="1"/>
</dbReference>
<feature type="transmembrane region" description="Helical" evidence="5">
    <location>
        <begin position="214"/>
        <end position="239"/>
    </location>
</feature>
<evidence type="ECO:0008006" key="8">
    <source>
        <dbReference type="Google" id="ProtNLM"/>
    </source>
</evidence>
<organism evidence="6 7">
    <name type="scientific">Microvirga aerophila</name>
    <dbReference type="NCBI Taxonomy" id="670291"/>
    <lineage>
        <taxon>Bacteria</taxon>
        <taxon>Pseudomonadati</taxon>
        <taxon>Pseudomonadota</taxon>
        <taxon>Alphaproteobacteria</taxon>
        <taxon>Hyphomicrobiales</taxon>
        <taxon>Methylobacteriaceae</taxon>
        <taxon>Microvirga</taxon>
    </lineage>
</organism>
<name>A0A512BTZ1_9HYPH</name>
<feature type="transmembrane region" description="Helical" evidence="5">
    <location>
        <begin position="276"/>
        <end position="296"/>
    </location>
</feature>
<dbReference type="AlphaFoldDB" id="A0A512BTZ1"/>
<comment type="caution">
    <text evidence="6">The sequence shown here is derived from an EMBL/GenBank/DDBJ whole genome shotgun (WGS) entry which is preliminary data.</text>
</comment>
<dbReference type="PANTHER" id="PTHR23534:SF1">
    <property type="entry name" value="MAJOR FACILITATOR SUPERFAMILY PROTEIN"/>
    <property type="match status" value="1"/>
</dbReference>
<protein>
    <recommendedName>
        <fullName evidence="8">MFS transporter</fullName>
    </recommendedName>
</protein>
<dbReference type="SUPFAM" id="SSF103473">
    <property type="entry name" value="MFS general substrate transporter"/>
    <property type="match status" value="1"/>
</dbReference>
<sequence>MCPRARRLTEGVSHRGHTALLAIAFSLSVLSQVLTLSILPLAGLSLAPGATLATLPYAAFYAGAAVASLPASLLLDVFGRRAAFSLGASLGVAGGLILTWSLTRWHFGGLVLGSFWLGIASGFSLFYRHAAVPLAGKGASALLVVFGMAAMAGLAAPTVASMAEALATPMTFVGVAAAAALAHVGSLAATAVLPYRWHRDPQNGHAAPARWRPFLVPTMIGALGWFVMTAVMGAMPIAMVGCSLSNGVPGAVAWHVVAMYGPSLVLLRCPGLQRPVWMTLTGCAFIGMAVLSFGLSNSTAGFSISAAVLGIGWSLVSLGTTLWVHSSGPSRWLLGLHDGIILGGLC</sequence>
<reference evidence="6 7" key="1">
    <citation type="submission" date="2019-07" db="EMBL/GenBank/DDBJ databases">
        <title>Whole genome shotgun sequence of Microvirga aerophila NBRC 106136.</title>
        <authorList>
            <person name="Hosoyama A."/>
            <person name="Uohara A."/>
            <person name="Ohji S."/>
            <person name="Ichikawa N."/>
        </authorList>
    </citation>
    <scope>NUCLEOTIDE SEQUENCE [LARGE SCALE GENOMIC DNA]</scope>
    <source>
        <strain evidence="6 7">NBRC 106136</strain>
    </source>
</reference>
<dbReference type="GO" id="GO:0016020">
    <property type="term" value="C:membrane"/>
    <property type="evidence" value="ECO:0007669"/>
    <property type="project" value="UniProtKB-SubCell"/>
</dbReference>
<evidence type="ECO:0000313" key="6">
    <source>
        <dbReference type="EMBL" id="GEO15449.1"/>
    </source>
</evidence>